<comment type="caution">
    <text evidence="1">The sequence shown here is derived from an EMBL/GenBank/DDBJ whole genome shotgun (WGS) entry which is preliminary data.</text>
</comment>
<dbReference type="Proteomes" id="UP000726170">
    <property type="component" value="Unassembled WGS sequence"/>
</dbReference>
<protein>
    <submittedName>
        <fullName evidence="1">Helix-turn-helix domain-containing protein</fullName>
    </submittedName>
</protein>
<dbReference type="RefSeq" id="WP_216440570.1">
    <property type="nucleotide sequence ID" value="NZ_JAHLQF010000004.1"/>
</dbReference>
<evidence type="ECO:0000313" key="2">
    <source>
        <dbReference type="Proteomes" id="UP000726170"/>
    </source>
</evidence>
<name>A0ABS6EL99_9CLOT</name>
<accession>A0ABS6EL99</accession>
<keyword evidence="2" id="KW-1185">Reference proteome</keyword>
<reference evidence="1 2" key="1">
    <citation type="submission" date="2021-06" db="EMBL/GenBank/DDBJ databases">
        <authorList>
            <person name="Sun Q."/>
            <person name="Li D."/>
        </authorList>
    </citation>
    <scope>NUCLEOTIDE SEQUENCE [LARGE SCALE GENOMIC DNA]</scope>
    <source>
        <strain evidence="1 2">MSJ-11</strain>
    </source>
</reference>
<organism evidence="1 2">
    <name type="scientific">Clostridium mobile</name>
    <dbReference type="NCBI Taxonomy" id="2841512"/>
    <lineage>
        <taxon>Bacteria</taxon>
        <taxon>Bacillati</taxon>
        <taxon>Bacillota</taxon>
        <taxon>Clostridia</taxon>
        <taxon>Eubacteriales</taxon>
        <taxon>Clostridiaceae</taxon>
        <taxon>Clostridium</taxon>
    </lineage>
</organism>
<dbReference type="EMBL" id="JAHLQF010000004">
    <property type="protein sequence ID" value="MBU5485973.1"/>
    <property type="molecule type" value="Genomic_DNA"/>
</dbReference>
<evidence type="ECO:0000313" key="1">
    <source>
        <dbReference type="EMBL" id="MBU5485973.1"/>
    </source>
</evidence>
<sequence length="138" mass="15587">MALNDRQLKVIDLYAQGETVTNIAKVCGVSRNTIYADLDSKDVKAGINKCLTEMKSQAEKKLTQSVDILVEEIKKLALTSKSEKIRSENLQYLLNRIYGTPTSKVADVTEDKEKEEKFDLDETILEFNNVIELDTKAK</sequence>
<dbReference type="Pfam" id="PF13384">
    <property type="entry name" value="HTH_23"/>
    <property type="match status" value="1"/>
</dbReference>
<proteinExistence type="predicted"/>
<gene>
    <name evidence="1" type="ORF">KQI86_16755</name>
</gene>